<dbReference type="OrthoDB" id="3232941at2759"/>
<organism evidence="2">
    <name type="scientific">Serpula lacrymans var. lacrymans (strain S7.3)</name>
    <name type="common">Dry rot fungus</name>
    <dbReference type="NCBI Taxonomy" id="936435"/>
    <lineage>
        <taxon>Eukaryota</taxon>
        <taxon>Fungi</taxon>
        <taxon>Dikarya</taxon>
        <taxon>Basidiomycota</taxon>
        <taxon>Agaricomycotina</taxon>
        <taxon>Agaricomycetes</taxon>
        <taxon>Agaricomycetidae</taxon>
        <taxon>Boletales</taxon>
        <taxon>Coniophorineae</taxon>
        <taxon>Serpulaceae</taxon>
        <taxon>Serpula</taxon>
    </lineage>
</organism>
<dbReference type="Proteomes" id="UP000008063">
    <property type="component" value="Unassembled WGS sequence"/>
</dbReference>
<dbReference type="OMA" id="LHIDCAR"/>
<dbReference type="InParanoid" id="F8QHV9"/>
<keyword evidence="2" id="KW-1185">Reference proteome</keyword>
<name>F8QHV9_SERL3</name>
<accession>F8QHV9</accession>
<evidence type="ECO:0000313" key="1">
    <source>
        <dbReference type="EMBL" id="EGN92106.1"/>
    </source>
</evidence>
<proteinExistence type="predicted"/>
<protein>
    <submittedName>
        <fullName evidence="1">Uncharacterized protein</fullName>
    </submittedName>
</protein>
<feature type="non-terminal residue" evidence="1">
    <location>
        <position position="1"/>
    </location>
</feature>
<reference evidence="2" key="1">
    <citation type="journal article" date="2011" name="Science">
        <title>The plant cell wall-decomposing machinery underlies the functional diversity of forest fungi.</title>
        <authorList>
            <person name="Eastwood D.C."/>
            <person name="Floudas D."/>
            <person name="Binder M."/>
            <person name="Majcherczyk A."/>
            <person name="Schneider P."/>
            <person name="Aerts A."/>
            <person name="Asiegbu F.O."/>
            <person name="Baker S.E."/>
            <person name="Barry K."/>
            <person name="Bendiksby M."/>
            <person name="Blumentritt M."/>
            <person name="Coutinho P.M."/>
            <person name="Cullen D."/>
            <person name="de Vries R.P."/>
            <person name="Gathman A."/>
            <person name="Goodell B."/>
            <person name="Henrissat B."/>
            <person name="Ihrmark K."/>
            <person name="Kauserud H."/>
            <person name="Kohler A."/>
            <person name="LaButti K."/>
            <person name="Lapidus A."/>
            <person name="Lavin J.L."/>
            <person name="Lee Y.-H."/>
            <person name="Lindquist E."/>
            <person name="Lilly W."/>
            <person name="Lucas S."/>
            <person name="Morin E."/>
            <person name="Murat C."/>
            <person name="Oguiza J.A."/>
            <person name="Park J."/>
            <person name="Pisabarro A.G."/>
            <person name="Riley R."/>
            <person name="Rosling A."/>
            <person name="Salamov A."/>
            <person name="Schmidt O."/>
            <person name="Schmutz J."/>
            <person name="Skrede I."/>
            <person name="Stenlid J."/>
            <person name="Wiebenga A."/>
            <person name="Xie X."/>
            <person name="Kuees U."/>
            <person name="Hibbett D.S."/>
            <person name="Hoffmeister D."/>
            <person name="Hoegberg N."/>
            <person name="Martin F."/>
            <person name="Grigoriev I.V."/>
            <person name="Watkinson S.C."/>
        </authorList>
    </citation>
    <scope>NUCLEOTIDE SEQUENCE [LARGE SCALE GENOMIC DNA]</scope>
    <source>
        <strain evidence="2">strain S7.3</strain>
    </source>
</reference>
<sequence>NNTTLSYLSDALDIFHKHKDILVWLNMGEHLNIPKFHSLLHYHQFITWFGTTNNYNTKMFEHFHIDFAKKGWRASNTRNEAPQIVEWLLHWEKVIACQSYL</sequence>
<dbReference type="HOGENOM" id="CLU_006344_12_4_1"/>
<evidence type="ECO:0000313" key="2">
    <source>
        <dbReference type="Proteomes" id="UP000008063"/>
    </source>
</evidence>
<feature type="non-terminal residue" evidence="1">
    <location>
        <position position="101"/>
    </location>
</feature>
<gene>
    <name evidence="1" type="ORF">SERLA73DRAFT_37992</name>
</gene>
<dbReference type="EMBL" id="GL945514">
    <property type="protein sequence ID" value="EGN92106.1"/>
    <property type="molecule type" value="Genomic_DNA"/>
</dbReference>
<dbReference type="AlphaFoldDB" id="F8QHV9"/>